<dbReference type="Pfam" id="PF09929">
    <property type="entry name" value="DUF2161"/>
    <property type="match status" value="1"/>
</dbReference>
<dbReference type="EMBL" id="UINC01135805">
    <property type="protein sequence ID" value="SVD20182.1"/>
    <property type="molecule type" value="Genomic_DNA"/>
</dbReference>
<accession>A0A382TEG8</accession>
<name>A0A382TEG8_9ZZZZ</name>
<protein>
    <submittedName>
        <fullName evidence="1">Uncharacterized protein</fullName>
    </submittedName>
</protein>
<dbReference type="InterPro" id="IPR018679">
    <property type="entry name" value="DUF2161"/>
</dbReference>
<evidence type="ECO:0000313" key="1">
    <source>
        <dbReference type="EMBL" id="SVD20182.1"/>
    </source>
</evidence>
<dbReference type="AlphaFoldDB" id="A0A382TEG8"/>
<organism evidence="1">
    <name type="scientific">marine metagenome</name>
    <dbReference type="NCBI Taxonomy" id="408172"/>
    <lineage>
        <taxon>unclassified sequences</taxon>
        <taxon>metagenomes</taxon>
        <taxon>ecological metagenomes</taxon>
    </lineage>
</organism>
<gene>
    <name evidence="1" type="ORF">METZ01_LOCUS373036</name>
</gene>
<reference evidence="1" key="1">
    <citation type="submission" date="2018-05" db="EMBL/GenBank/DDBJ databases">
        <authorList>
            <person name="Lanie J.A."/>
            <person name="Ng W.-L."/>
            <person name="Kazmierczak K.M."/>
            <person name="Andrzejewski T.M."/>
            <person name="Davidsen T.M."/>
            <person name="Wayne K.J."/>
            <person name="Tettelin H."/>
            <person name="Glass J.I."/>
            <person name="Rusch D."/>
            <person name="Podicherti R."/>
            <person name="Tsui H.-C.T."/>
            <person name="Winkler M.E."/>
        </authorList>
    </citation>
    <scope>NUCLEOTIDE SEQUENCE</scope>
</reference>
<sequence length="219" mass="24511">MQESDLYLPLKKFLEKQDYQVKGEVENCDVVAIKNDSPPTIVELKLSLNLDVILQAVDRLKLSPIVYIGVPHSCGALKKKKKKRVVKLLKMLGLGLIAINPKRNTTEIVVSPSKYTPKQSKPRQQWLISEFVTRTGDPNLGGASTKTGRMTAYKQQAIEIAHYLKKHGATKASDLAKTLDIPKSRNILHDNHYGWFEGLGKGIYQLTKLGSQSLEAFQE</sequence>
<proteinExistence type="predicted"/>